<dbReference type="RefSeq" id="XP_055864147.1">
    <property type="nucleotide sequence ID" value="XM_056008172.1"/>
</dbReference>
<feature type="region of interest" description="Disordered" evidence="6">
    <location>
        <begin position="1018"/>
        <end position="1101"/>
    </location>
</feature>
<gene>
    <name evidence="9 10 11 12 13 14 15 16" type="primary">LOC106067000</name>
</gene>
<evidence type="ECO:0000313" key="11">
    <source>
        <dbReference type="RefSeq" id="XP_055864124.1"/>
    </source>
</evidence>
<dbReference type="RefSeq" id="XP_055864109.1">
    <property type="nucleotide sequence ID" value="XM_056008134.1"/>
</dbReference>
<dbReference type="OrthoDB" id="6171651at2759"/>
<dbReference type="GO" id="GO:0003714">
    <property type="term" value="F:transcription corepressor activity"/>
    <property type="evidence" value="ECO:0007669"/>
    <property type="project" value="TreeGrafter"/>
</dbReference>
<evidence type="ECO:0000256" key="4">
    <source>
        <dbReference type="ARBA" id="ARBA00023027"/>
    </source>
</evidence>
<dbReference type="RefSeq" id="XP_055864113.1">
    <property type="nucleotide sequence ID" value="XM_056008138.1"/>
</dbReference>
<name>A0A9W2YMW4_BIOGL</name>
<dbReference type="Proteomes" id="UP001165740">
    <property type="component" value="Chromosome 1"/>
</dbReference>
<keyword evidence="5" id="KW-0539">Nucleus</keyword>
<dbReference type="GO" id="GO:0010629">
    <property type="term" value="P:negative regulation of gene expression"/>
    <property type="evidence" value="ECO:0007669"/>
    <property type="project" value="TreeGrafter"/>
</dbReference>
<keyword evidence="8" id="KW-1185">Reference proteome</keyword>
<dbReference type="GeneID" id="106067000"/>
<organism evidence="8 15">
    <name type="scientific">Biomphalaria glabrata</name>
    <name type="common">Bloodfluke planorb</name>
    <name type="synonym">Freshwater snail</name>
    <dbReference type="NCBI Taxonomy" id="6526"/>
    <lineage>
        <taxon>Eukaryota</taxon>
        <taxon>Metazoa</taxon>
        <taxon>Spiralia</taxon>
        <taxon>Lophotrochozoa</taxon>
        <taxon>Mollusca</taxon>
        <taxon>Gastropoda</taxon>
        <taxon>Heterobranchia</taxon>
        <taxon>Euthyneura</taxon>
        <taxon>Panpulmonata</taxon>
        <taxon>Hygrophila</taxon>
        <taxon>Lymnaeoidea</taxon>
        <taxon>Planorbidae</taxon>
        <taxon>Biomphalaria</taxon>
    </lineage>
</organism>
<dbReference type="GO" id="GO:0003950">
    <property type="term" value="F:NAD+ poly-ADP-ribosyltransferase activity"/>
    <property type="evidence" value="ECO:0007669"/>
    <property type="project" value="InterPro"/>
</dbReference>
<evidence type="ECO:0000313" key="9">
    <source>
        <dbReference type="RefSeq" id="XP_055864109.1"/>
    </source>
</evidence>
<sequence>MERLLFISRFQQEIEIKKLKELADKYFEGNEVLMNWRDPYNKSRIVLKFQEPLDLEASIKIHYEALRNESLVFCVEKPTPYLFIQSYSASIFGLIDKLTLLFMKRLRTTIVRKIPLEDSCFKFEFKDGWDVVLKACEKQWKVNETEISVCPFFESFQEPYDHQWHRLELEMINLSEPLMKRSTSSDTKLEEGASIEKDVTLQNTNVFIFFTNCLISEILVRLNIKGALDHNCQLININEKGAEIFGPKTAVRNICKVIEDEDKQINLKDEENKFLSQTTVQDEIEKQNHQIKFCESSMLVEKGSQCTERFADYVNNLVITKMFDCGEIDHELINYRDSFNKEHSFCQIVFLEGKLIFMCLNYHSSDVDILDYQIKEILKNPLVKDTTNQPDEKVIRHKSTEKMVDEILILEYSINTYQYEYCTMFMQELKKGKDVTDIKLLPNKLIVSFKPFTSDYSITSFQKYLDSIQHQEKILEYQGLSQFAKLNQGREIISEISKSTQCCILVSDKLNLLREAEVIETEDYDYKAILLFTAHCGSLKIHLLQGHIEDIKTQMSVGILPAQNGEISLKRSISQHYNLLLPAWSLREEDPDFLDKLRSSFQKSVNIIFKQAVHLGYSNIALSLENIHDDRCSFPLDLVAKTIYEQLFEALYSDMGATSTGQELDVYICDSDHESVFNAFKYYIKNFSYQFGLPDQEKWDQISLKNTSKYVEYSSNMVQITSTTPSWVPVFQNNLFCYPILPTLELFTSPIVSQSDVSHDHLKREIQNFEDSNPDGIPENGYFPVRYLPYKDVIIYCCPDWGPNADEAIYRSLKICLYVATNKSAVYIVPPGMERTSKYPAKYLAQAMFKALDKLYNKISKRLKIVFVVDKKEYEKAFNDELKKRTPSTAKSYTQRLSSSVQSIWKYFGQDKKTELKGQMPLIEKTPVVFVSVCASKISNGYYKFQAKLNELLSRNEFEIELIGDEINSFEQLISYEYLHPVIWSTEKHDKPQVVKLHVHALYMNWVMEFEKQIKSHSRKTSHVGSSVDLSSRPDQKKKLNQETNKDKKSKSQSFKDKKSKPKEDYPSLAPKEACKNNQKKEEQTKKKSTKKTKNPQTKAKFTWKYENEKMHSFEDFEKPIVDKLEKYFAMDTTPQKVLEGQIFHQYKSVDFLKMKLIEKKEDAPTTIIRCEILKENNNILFPNDWQVTKNEEYILHQVDDKLPELKEPLEDLKNALMHNFEIISIEQVQNLTLFRRFKTKCNLLSAAETKFLWYRVQEENVSKVCQVGFHKSFSFPIDFSDVGDGIAFTSDVKSYFQTDDSQCEANTYFIYSEVLIGNEYIINSEVVTGNESQETGKKLIRSPPVDKKTHQLFHCINKDKIYMVFSDAQAYPLFLIKLRNKNRKETNF</sequence>
<evidence type="ECO:0000313" key="15">
    <source>
        <dbReference type="RefSeq" id="XP_055864156.1"/>
    </source>
</evidence>
<dbReference type="RefSeq" id="XP_055864131.1">
    <property type="nucleotide sequence ID" value="XM_056008156.1"/>
</dbReference>
<dbReference type="RefSeq" id="XP_055864141.1">
    <property type="nucleotide sequence ID" value="XM_056008166.1"/>
</dbReference>
<dbReference type="InterPro" id="IPR043472">
    <property type="entry name" value="Macro_dom-like"/>
</dbReference>
<evidence type="ECO:0000256" key="3">
    <source>
        <dbReference type="ARBA" id="ARBA00022679"/>
    </source>
</evidence>
<keyword evidence="4" id="KW-0520">NAD</keyword>
<evidence type="ECO:0000256" key="5">
    <source>
        <dbReference type="ARBA" id="ARBA00023242"/>
    </source>
</evidence>
<dbReference type="Pfam" id="PF00644">
    <property type="entry name" value="PARP"/>
    <property type="match status" value="1"/>
</dbReference>
<keyword evidence="2" id="KW-0328">Glycosyltransferase</keyword>
<reference evidence="9 10" key="1">
    <citation type="submission" date="2025-04" db="UniProtKB">
        <authorList>
            <consortium name="RefSeq"/>
        </authorList>
    </citation>
    <scope>IDENTIFICATION</scope>
</reference>
<dbReference type="GO" id="GO:0005737">
    <property type="term" value="C:cytoplasm"/>
    <property type="evidence" value="ECO:0007669"/>
    <property type="project" value="TreeGrafter"/>
</dbReference>
<protein>
    <submittedName>
        <fullName evidence="9 10">Uncharacterized protein LOC106067000</fullName>
    </submittedName>
</protein>
<dbReference type="RefSeq" id="XP_055864124.1">
    <property type="nucleotide sequence ID" value="XM_056008149.1"/>
</dbReference>
<evidence type="ECO:0000259" key="7">
    <source>
        <dbReference type="Pfam" id="PF00644"/>
    </source>
</evidence>
<dbReference type="Gene3D" id="3.40.220.10">
    <property type="entry name" value="Leucine Aminopeptidase, subunit E, domain 1"/>
    <property type="match status" value="1"/>
</dbReference>
<dbReference type="RefSeq" id="XP_055864161.1">
    <property type="nucleotide sequence ID" value="XM_056008186.1"/>
</dbReference>
<dbReference type="RefSeq" id="XP_055864156.1">
    <property type="nucleotide sequence ID" value="XM_056008181.1"/>
</dbReference>
<evidence type="ECO:0000256" key="1">
    <source>
        <dbReference type="ARBA" id="ARBA00004123"/>
    </source>
</evidence>
<feature type="compositionally biased region" description="Basic and acidic residues" evidence="6">
    <location>
        <begin position="1073"/>
        <end position="1086"/>
    </location>
</feature>
<dbReference type="Gene3D" id="3.90.228.10">
    <property type="match status" value="1"/>
</dbReference>
<evidence type="ECO:0000313" key="14">
    <source>
        <dbReference type="RefSeq" id="XP_055864147.1"/>
    </source>
</evidence>
<evidence type="ECO:0000313" key="13">
    <source>
        <dbReference type="RefSeq" id="XP_055864141.1"/>
    </source>
</evidence>
<comment type="subcellular location">
    <subcellularLocation>
        <location evidence="1">Nucleus</location>
    </subcellularLocation>
</comment>
<evidence type="ECO:0000313" key="16">
    <source>
        <dbReference type="RefSeq" id="XP_055864161.1"/>
    </source>
</evidence>
<dbReference type="SUPFAM" id="SSF56399">
    <property type="entry name" value="ADP-ribosylation"/>
    <property type="match status" value="1"/>
</dbReference>
<keyword evidence="3" id="KW-0808">Transferase</keyword>
<evidence type="ECO:0000313" key="12">
    <source>
        <dbReference type="RefSeq" id="XP_055864131.1"/>
    </source>
</evidence>
<dbReference type="GO" id="GO:0005634">
    <property type="term" value="C:nucleus"/>
    <property type="evidence" value="ECO:0007669"/>
    <property type="project" value="UniProtKB-SubCell"/>
</dbReference>
<feature type="domain" description="PARP catalytic" evidence="7">
    <location>
        <begin position="1219"/>
        <end position="1380"/>
    </location>
</feature>
<evidence type="ECO:0000256" key="6">
    <source>
        <dbReference type="SAM" id="MobiDB-lite"/>
    </source>
</evidence>
<evidence type="ECO:0000313" key="10">
    <source>
        <dbReference type="RefSeq" id="XP_055864113.1"/>
    </source>
</evidence>
<proteinExistence type="predicted"/>
<dbReference type="PANTHER" id="PTHR14453:SF67">
    <property type="entry name" value="POLY [ADP-RIBOSE] POLYMERASE"/>
    <property type="match status" value="1"/>
</dbReference>
<feature type="compositionally biased region" description="Basic and acidic residues" evidence="6">
    <location>
        <begin position="1032"/>
        <end position="1047"/>
    </location>
</feature>
<accession>A0A9W2YMW4</accession>
<dbReference type="PANTHER" id="PTHR14453">
    <property type="entry name" value="PARP/ZINC FINGER CCCH TYPE DOMAIN CONTAINING PROTEIN"/>
    <property type="match status" value="1"/>
</dbReference>
<evidence type="ECO:0000313" key="8">
    <source>
        <dbReference type="Proteomes" id="UP001165740"/>
    </source>
</evidence>
<dbReference type="InterPro" id="IPR052056">
    <property type="entry name" value="Mono-ARTD/PARP"/>
</dbReference>
<evidence type="ECO:0000256" key="2">
    <source>
        <dbReference type="ARBA" id="ARBA00022676"/>
    </source>
</evidence>
<dbReference type="InterPro" id="IPR012317">
    <property type="entry name" value="Poly(ADP-ribose)pol_cat_dom"/>
</dbReference>
<feature type="compositionally biased region" description="Basic and acidic residues" evidence="6">
    <location>
        <begin position="1054"/>
        <end position="1066"/>
    </location>
</feature>